<name>S8DP39_FOMSC</name>
<evidence type="ECO:0000313" key="2">
    <source>
        <dbReference type="EMBL" id="EPS94387.1"/>
    </source>
</evidence>
<dbReference type="AlphaFoldDB" id="S8DP39"/>
<protein>
    <submittedName>
        <fullName evidence="2">Uncharacterized protein</fullName>
    </submittedName>
</protein>
<dbReference type="STRING" id="743788.S8DP39"/>
<keyword evidence="3" id="KW-1185">Reference proteome</keyword>
<dbReference type="Proteomes" id="UP000015241">
    <property type="component" value="Unassembled WGS sequence"/>
</dbReference>
<accession>S8DP39</accession>
<proteinExistence type="predicted"/>
<reference evidence="2 3" key="1">
    <citation type="journal article" date="2012" name="Science">
        <title>The Paleozoic origin of enzymatic lignin decomposition reconstructed from 31 fungal genomes.</title>
        <authorList>
            <person name="Floudas D."/>
            <person name="Binder M."/>
            <person name="Riley R."/>
            <person name="Barry K."/>
            <person name="Blanchette R.A."/>
            <person name="Henrissat B."/>
            <person name="Martinez A.T."/>
            <person name="Otillar R."/>
            <person name="Spatafora J.W."/>
            <person name="Yadav J.S."/>
            <person name="Aerts A."/>
            <person name="Benoit I."/>
            <person name="Boyd A."/>
            <person name="Carlson A."/>
            <person name="Copeland A."/>
            <person name="Coutinho P.M."/>
            <person name="de Vries R.P."/>
            <person name="Ferreira P."/>
            <person name="Findley K."/>
            <person name="Foster B."/>
            <person name="Gaskell J."/>
            <person name="Glotzer D."/>
            <person name="Gorecki P."/>
            <person name="Heitman J."/>
            <person name="Hesse C."/>
            <person name="Hori C."/>
            <person name="Igarashi K."/>
            <person name="Jurgens J.A."/>
            <person name="Kallen N."/>
            <person name="Kersten P."/>
            <person name="Kohler A."/>
            <person name="Kuees U."/>
            <person name="Kumar T.K.A."/>
            <person name="Kuo A."/>
            <person name="LaButti K."/>
            <person name="Larrondo L.F."/>
            <person name="Lindquist E."/>
            <person name="Ling A."/>
            <person name="Lombard V."/>
            <person name="Lucas S."/>
            <person name="Lundell T."/>
            <person name="Martin R."/>
            <person name="McLaughlin D.J."/>
            <person name="Morgenstern I."/>
            <person name="Morin E."/>
            <person name="Murat C."/>
            <person name="Nagy L.G."/>
            <person name="Nolan M."/>
            <person name="Ohm R.A."/>
            <person name="Patyshakuliyeva A."/>
            <person name="Rokas A."/>
            <person name="Ruiz-Duenas F.J."/>
            <person name="Sabat G."/>
            <person name="Salamov A."/>
            <person name="Samejima M."/>
            <person name="Schmutz J."/>
            <person name="Slot J.C."/>
            <person name="St John F."/>
            <person name="Stenlid J."/>
            <person name="Sun H."/>
            <person name="Sun S."/>
            <person name="Syed K."/>
            <person name="Tsang A."/>
            <person name="Wiebenga A."/>
            <person name="Young D."/>
            <person name="Pisabarro A."/>
            <person name="Eastwood D.C."/>
            <person name="Martin F."/>
            <person name="Cullen D."/>
            <person name="Grigoriev I.V."/>
            <person name="Hibbett D.S."/>
        </authorList>
    </citation>
    <scope>NUCLEOTIDE SEQUENCE</scope>
    <source>
        <strain evidence="3">FP-58527</strain>
    </source>
</reference>
<dbReference type="HOGENOM" id="CLU_2073186_0_0_1"/>
<organism evidence="2 3">
    <name type="scientific">Fomitopsis schrenkii</name>
    <name type="common">Brown rot fungus</name>
    <dbReference type="NCBI Taxonomy" id="2126942"/>
    <lineage>
        <taxon>Eukaryota</taxon>
        <taxon>Fungi</taxon>
        <taxon>Dikarya</taxon>
        <taxon>Basidiomycota</taxon>
        <taxon>Agaricomycotina</taxon>
        <taxon>Agaricomycetes</taxon>
        <taxon>Polyporales</taxon>
        <taxon>Fomitopsis</taxon>
    </lineage>
</organism>
<evidence type="ECO:0000256" key="1">
    <source>
        <dbReference type="SAM" id="MobiDB-lite"/>
    </source>
</evidence>
<feature type="compositionally biased region" description="Low complexity" evidence="1">
    <location>
        <begin position="53"/>
        <end position="62"/>
    </location>
</feature>
<gene>
    <name evidence="2" type="ORF">FOMPIDRAFT_1055151</name>
</gene>
<dbReference type="InParanoid" id="S8DP39"/>
<dbReference type="OrthoDB" id="76676at2759"/>
<sequence length="118" mass="12232">MSPKMPKLDANGMGRATSPLAGGSATSLNGNRAVSPAHGGSRAGSPTSPTNPSAANGANGSAKLNVKKRNMSDDSNAKPKQRKPLPPLPEGAALDDHTVIEWLRQTPNATTRDCIHHF</sequence>
<dbReference type="EMBL" id="KE504235">
    <property type="protein sequence ID" value="EPS94387.1"/>
    <property type="molecule type" value="Genomic_DNA"/>
</dbReference>
<feature type="region of interest" description="Disordered" evidence="1">
    <location>
        <begin position="1"/>
        <end position="95"/>
    </location>
</feature>
<evidence type="ECO:0000313" key="3">
    <source>
        <dbReference type="Proteomes" id="UP000015241"/>
    </source>
</evidence>